<evidence type="ECO:0000256" key="1">
    <source>
        <dbReference type="ARBA" id="ARBA00001946"/>
    </source>
</evidence>
<keyword evidence="4" id="KW-0460">Magnesium</keyword>
<organism evidence="12 13">
    <name type="scientific">Pseudozyma hubeiensis (strain SY62)</name>
    <name type="common">Yeast</name>
    <dbReference type="NCBI Taxonomy" id="1305764"/>
    <lineage>
        <taxon>Eukaryota</taxon>
        <taxon>Fungi</taxon>
        <taxon>Dikarya</taxon>
        <taxon>Basidiomycota</taxon>
        <taxon>Ustilaginomycotina</taxon>
        <taxon>Ustilaginomycetes</taxon>
        <taxon>Ustilaginales</taxon>
        <taxon>Ustilaginaceae</taxon>
        <taxon>Pseudozyma</taxon>
    </lineage>
</organism>
<evidence type="ECO:0000256" key="11">
    <source>
        <dbReference type="SAM" id="MobiDB-lite"/>
    </source>
</evidence>
<keyword evidence="3" id="KW-0479">Metal-binding</keyword>
<dbReference type="OrthoDB" id="6921389at2759"/>
<dbReference type="InterPro" id="IPR008949">
    <property type="entry name" value="Isoprenoid_synthase_dom_sf"/>
</dbReference>
<dbReference type="HOGENOM" id="CLU_014015_6_0_1"/>
<sequence>MRVEQDDFKARHWRDEPKYLDPEPALVTACQEASERDYSASATALFKHSIAFLHTAFGSFDLSILSLQQLAFRSSSPSVSPQSKERLCLSLSSISVLEANSKMAHPGPSIANLSQTPSSTTGGDASWYNSMLTHLSTQPPWPSDKEDAILEPYTYLDSNPGKEVRTKLIEAFNVWLQVPPRKLDAICNVVRMLHTASLLMDDVEDNSDLRRGIPVAHKIYGVPQTINTANYVYFLVFSEIFRMNEDSTSARTDSPPLSPSTTTATGVAKATVERLVVDELINLHRGQGMDLLWRDSLICPTEEEYVEMVNNKTGGLFRIAVKLMLSQSPPASAAGFPDLIPVVNLIGLLFQILDDFMNLQSSKYAENKGFAEDLTEGKFSFPIIHSIRSSVAHEITSTSATTSEPTSGSSAQEGGVNLPNPKVLPTGATGAANRQILNVLKQRPTDLATKQYAVSYMRNVTNSFDYTTDVLQRLYAQACAEIQRLETHLGIPNPGLKSILEALRSSWTSI</sequence>
<dbReference type="AlphaFoldDB" id="R9P430"/>
<dbReference type="PROSITE" id="PS00723">
    <property type="entry name" value="POLYPRENYL_SYNTHASE_1"/>
    <property type="match status" value="1"/>
</dbReference>
<evidence type="ECO:0000256" key="3">
    <source>
        <dbReference type="ARBA" id="ARBA00022723"/>
    </source>
</evidence>
<dbReference type="InterPro" id="IPR033749">
    <property type="entry name" value="Polyprenyl_synt_CS"/>
</dbReference>
<dbReference type="GO" id="GO:0046872">
    <property type="term" value="F:metal ion binding"/>
    <property type="evidence" value="ECO:0007669"/>
    <property type="project" value="UniProtKB-KW"/>
</dbReference>
<dbReference type="Gene3D" id="1.10.600.10">
    <property type="entry name" value="Farnesyl Diphosphate Synthase"/>
    <property type="match status" value="1"/>
</dbReference>
<dbReference type="Proteomes" id="UP000014071">
    <property type="component" value="Unassembled WGS sequence"/>
</dbReference>
<evidence type="ECO:0000256" key="9">
    <source>
        <dbReference type="ARBA" id="ARBA00032873"/>
    </source>
</evidence>
<accession>R9P430</accession>
<dbReference type="RefSeq" id="XP_012189646.1">
    <property type="nucleotide sequence ID" value="XM_012334256.1"/>
</dbReference>
<dbReference type="GeneID" id="24108925"/>
<dbReference type="eggNOG" id="KOG0777">
    <property type="taxonomic scope" value="Eukaryota"/>
</dbReference>
<evidence type="ECO:0000256" key="10">
    <source>
        <dbReference type="ARBA" id="ARBA00033096"/>
    </source>
</evidence>
<dbReference type="CDD" id="cd00685">
    <property type="entry name" value="Trans_IPPS_HT"/>
    <property type="match status" value="1"/>
</dbReference>
<dbReference type="GO" id="GO:0008299">
    <property type="term" value="P:isoprenoid biosynthetic process"/>
    <property type="evidence" value="ECO:0007669"/>
    <property type="project" value="InterPro"/>
</dbReference>
<dbReference type="STRING" id="1305764.R9P430"/>
<evidence type="ECO:0000256" key="6">
    <source>
        <dbReference type="ARBA" id="ARBA00032380"/>
    </source>
</evidence>
<name>R9P430_PSEHS</name>
<evidence type="ECO:0000256" key="8">
    <source>
        <dbReference type="ARBA" id="ARBA00032448"/>
    </source>
</evidence>
<dbReference type="PROSITE" id="PS00444">
    <property type="entry name" value="POLYPRENYL_SYNTHASE_2"/>
    <property type="match status" value="1"/>
</dbReference>
<evidence type="ECO:0000313" key="13">
    <source>
        <dbReference type="Proteomes" id="UP000014071"/>
    </source>
</evidence>
<keyword evidence="13" id="KW-1185">Reference proteome</keyword>
<dbReference type="PANTHER" id="PTHR12001">
    <property type="entry name" value="GERANYLGERANYL PYROPHOSPHATE SYNTHASE"/>
    <property type="match status" value="1"/>
</dbReference>
<evidence type="ECO:0000256" key="5">
    <source>
        <dbReference type="ARBA" id="ARBA00032052"/>
    </source>
</evidence>
<comment type="similarity">
    <text evidence="2">Belongs to the FPP/GGPP synthase family.</text>
</comment>
<evidence type="ECO:0000256" key="7">
    <source>
        <dbReference type="ARBA" id="ARBA00032424"/>
    </source>
</evidence>
<gene>
    <name evidence="12" type="ORF">PHSY_003638</name>
</gene>
<dbReference type="Pfam" id="PF00348">
    <property type="entry name" value="polyprenyl_synt"/>
    <property type="match status" value="1"/>
</dbReference>
<proteinExistence type="inferred from homology"/>
<reference evidence="13" key="1">
    <citation type="journal article" date="2013" name="Genome Announc.">
        <title>Draft genome sequence of the basidiomycetous yeast-like fungus Pseudozyma hubeiensis SY62, which produces an abundant amount of the biosurfactant mannosylerythritol lipids.</title>
        <authorList>
            <person name="Konishi M."/>
            <person name="Hatada Y."/>
            <person name="Horiuchi J."/>
        </authorList>
    </citation>
    <scope>NUCLEOTIDE SEQUENCE [LARGE SCALE GENOMIC DNA]</scope>
    <source>
        <strain evidence="13">SY62</strain>
    </source>
</reference>
<comment type="cofactor">
    <cofactor evidence="1">
        <name>Mg(2+)</name>
        <dbReference type="ChEBI" id="CHEBI:18420"/>
    </cofactor>
</comment>
<evidence type="ECO:0000256" key="4">
    <source>
        <dbReference type="ARBA" id="ARBA00022842"/>
    </source>
</evidence>
<dbReference type="GO" id="GO:0004659">
    <property type="term" value="F:prenyltransferase activity"/>
    <property type="evidence" value="ECO:0007669"/>
    <property type="project" value="InterPro"/>
</dbReference>
<protein>
    <recommendedName>
        <fullName evidence="9">(2E,6E)-farnesyl diphosphate synthase</fullName>
    </recommendedName>
    <alternativeName>
        <fullName evidence="8">Dimethylallyltranstransferase</fullName>
    </alternativeName>
    <alternativeName>
        <fullName evidence="7">Farnesyl diphosphate synthase</fullName>
    </alternativeName>
    <alternativeName>
        <fullName evidence="5">Farnesyltranstransferase</fullName>
    </alternativeName>
    <alternativeName>
        <fullName evidence="10">Geranylgeranyl diphosphate synthase</fullName>
    </alternativeName>
    <alternativeName>
        <fullName evidence="6">Geranyltranstransferase</fullName>
    </alternativeName>
</protein>
<feature type="compositionally biased region" description="Low complexity" evidence="11">
    <location>
        <begin position="396"/>
        <end position="410"/>
    </location>
</feature>
<dbReference type="EMBL" id="DF238800">
    <property type="protein sequence ID" value="GAC96059.1"/>
    <property type="molecule type" value="Genomic_DNA"/>
</dbReference>
<evidence type="ECO:0000256" key="2">
    <source>
        <dbReference type="ARBA" id="ARBA00006706"/>
    </source>
</evidence>
<dbReference type="SFLD" id="SFLDS00005">
    <property type="entry name" value="Isoprenoid_Synthase_Type_I"/>
    <property type="match status" value="1"/>
</dbReference>
<evidence type="ECO:0000313" key="12">
    <source>
        <dbReference type="EMBL" id="GAC96059.1"/>
    </source>
</evidence>
<dbReference type="SUPFAM" id="SSF48576">
    <property type="entry name" value="Terpenoid synthases"/>
    <property type="match status" value="1"/>
</dbReference>
<dbReference type="InterPro" id="IPR000092">
    <property type="entry name" value="Polyprenyl_synt"/>
</dbReference>
<feature type="region of interest" description="Disordered" evidence="11">
    <location>
        <begin position="395"/>
        <end position="419"/>
    </location>
</feature>
<dbReference type="PANTHER" id="PTHR12001:SF44">
    <property type="entry name" value="GERANYLGERANYL PYROPHOSPHATE SYNTHASE"/>
    <property type="match status" value="1"/>
</dbReference>